<comment type="catalytic activity">
    <reaction evidence="7 8">
        <text>CMP + ATP = CDP + ADP</text>
        <dbReference type="Rhea" id="RHEA:11600"/>
        <dbReference type="ChEBI" id="CHEBI:30616"/>
        <dbReference type="ChEBI" id="CHEBI:58069"/>
        <dbReference type="ChEBI" id="CHEBI:60377"/>
        <dbReference type="ChEBI" id="CHEBI:456216"/>
        <dbReference type="EC" id="2.7.4.25"/>
    </reaction>
</comment>
<keyword evidence="2 8" id="KW-0808">Transferase</keyword>
<dbReference type="Gene3D" id="3.40.50.300">
    <property type="entry name" value="P-loop containing nucleotide triphosphate hydrolases"/>
    <property type="match status" value="1"/>
</dbReference>
<dbReference type="Proteomes" id="UP000741863">
    <property type="component" value="Unassembled WGS sequence"/>
</dbReference>
<dbReference type="InterPro" id="IPR003136">
    <property type="entry name" value="Cytidylate_kin"/>
</dbReference>
<keyword evidence="4 8" id="KW-0418">Kinase</keyword>
<feature type="domain" description="Cytidylate kinase" evidence="9">
    <location>
        <begin position="5"/>
        <end position="215"/>
    </location>
</feature>
<sequence length="225" mass="25394">MKINIAIDGPAGSGKSTVASLVAEKLGYLYIDTGAMYRALTYQAITHEIKPSEEGSLMQLLNRMDFKLSDEGNQMLVNEELLGEEIRTREVTSHVSEVSAHRLIREAMVKKQQQLATEKGVVLDGRDIGTFVLPDAELKIYLFATATERANRRHQENVQKGIESSYEEIYNDLIERDRYDTSRTYAPLKQADDAEPLDTTNLTITEVIQTIVTRARLKEIETNDL</sequence>
<keyword evidence="3 8" id="KW-0547">Nucleotide-binding</keyword>
<evidence type="ECO:0000256" key="5">
    <source>
        <dbReference type="ARBA" id="ARBA00022840"/>
    </source>
</evidence>
<comment type="catalytic activity">
    <reaction evidence="6 8">
        <text>dCMP + ATP = dCDP + ADP</text>
        <dbReference type="Rhea" id="RHEA:25094"/>
        <dbReference type="ChEBI" id="CHEBI:30616"/>
        <dbReference type="ChEBI" id="CHEBI:57566"/>
        <dbReference type="ChEBI" id="CHEBI:58593"/>
        <dbReference type="ChEBI" id="CHEBI:456216"/>
        <dbReference type="EC" id="2.7.4.25"/>
    </reaction>
</comment>
<evidence type="ECO:0000256" key="2">
    <source>
        <dbReference type="ARBA" id="ARBA00022679"/>
    </source>
</evidence>
<evidence type="ECO:0000256" key="8">
    <source>
        <dbReference type="HAMAP-Rule" id="MF_00238"/>
    </source>
</evidence>
<comment type="caution">
    <text evidence="10">The sequence shown here is derived from an EMBL/GenBank/DDBJ whole genome shotgun (WGS) entry which is preliminary data.</text>
</comment>
<evidence type="ECO:0000313" key="10">
    <source>
        <dbReference type="EMBL" id="MBM7633549.1"/>
    </source>
</evidence>
<evidence type="ECO:0000256" key="7">
    <source>
        <dbReference type="ARBA" id="ARBA00048478"/>
    </source>
</evidence>
<dbReference type="HAMAP" id="MF_00238">
    <property type="entry name" value="Cytidyl_kinase_type1"/>
    <property type="match status" value="1"/>
</dbReference>
<keyword evidence="11" id="KW-1185">Reference proteome</keyword>
<dbReference type="GO" id="GO:0016301">
    <property type="term" value="F:kinase activity"/>
    <property type="evidence" value="ECO:0007669"/>
    <property type="project" value="UniProtKB-KW"/>
</dbReference>
<evidence type="ECO:0000256" key="3">
    <source>
        <dbReference type="ARBA" id="ARBA00022741"/>
    </source>
</evidence>
<keyword evidence="5 8" id="KW-0067">ATP-binding</keyword>
<comment type="subcellular location">
    <subcellularLocation>
        <location evidence="8">Cytoplasm</location>
    </subcellularLocation>
</comment>
<keyword evidence="8" id="KW-0963">Cytoplasm</keyword>
<protein>
    <recommendedName>
        <fullName evidence="8">Cytidylate kinase</fullName>
        <shortName evidence="8">CK</shortName>
        <ecNumber evidence="8">2.7.4.25</ecNumber>
    </recommendedName>
    <alternativeName>
        <fullName evidence="8">Cytidine monophosphate kinase</fullName>
        <shortName evidence="8">CMP kinase</shortName>
    </alternativeName>
</protein>
<accession>A0ABS2PDP8</accession>
<dbReference type="RefSeq" id="WP_338028793.1">
    <property type="nucleotide sequence ID" value="NZ_JAFBEC010000007.1"/>
</dbReference>
<proteinExistence type="inferred from homology"/>
<evidence type="ECO:0000256" key="4">
    <source>
        <dbReference type="ARBA" id="ARBA00022777"/>
    </source>
</evidence>
<reference evidence="10 11" key="1">
    <citation type="submission" date="2021-01" db="EMBL/GenBank/DDBJ databases">
        <title>Genomic Encyclopedia of Type Strains, Phase IV (KMG-IV): sequencing the most valuable type-strain genomes for metagenomic binning, comparative biology and taxonomic classification.</title>
        <authorList>
            <person name="Goeker M."/>
        </authorList>
    </citation>
    <scope>NUCLEOTIDE SEQUENCE [LARGE SCALE GENOMIC DNA]</scope>
    <source>
        <strain evidence="10 11">DSM 25540</strain>
    </source>
</reference>
<dbReference type="CDD" id="cd02020">
    <property type="entry name" value="CMPK"/>
    <property type="match status" value="1"/>
</dbReference>
<dbReference type="NCBIfam" id="TIGR00017">
    <property type="entry name" value="cmk"/>
    <property type="match status" value="1"/>
</dbReference>
<evidence type="ECO:0000256" key="1">
    <source>
        <dbReference type="ARBA" id="ARBA00009427"/>
    </source>
</evidence>
<dbReference type="EC" id="2.7.4.25" evidence="8"/>
<dbReference type="SUPFAM" id="SSF52540">
    <property type="entry name" value="P-loop containing nucleoside triphosphate hydrolases"/>
    <property type="match status" value="1"/>
</dbReference>
<gene>
    <name evidence="8" type="primary">cmk</name>
    <name evidence="10" type="ORF">JOD17_002643</name>
</gene>
<evidence type="ECO:0000256" key="6">
    <source>
        <dbReference type="ARBA" id="ARBA00047615"/>
    </source>
</evidence>
<feature type="binding site" evidence="8">
    <location>
        <begin position="9"/>
        <end position="17"/>
    </location>
    <ligand>
        <name>ATP</name>
        <dbReference type="ChEBI" id="CHEBI:30616"/>
    </ligand>
</feature>
<organism evidence="10 11">
    <name type="scientific">Geomicrobium sediminis</name>
    <dbReference type="NCBI Taxonomy" id="1347788"/>
    <lineage>
        <taxon>Bacteria</taxon>
        <taxon>Bacillati</taxon>
        <taxon>Bacillota</taxon>
        <taxon>Bacilli</taxon>
        <taxon>Bacillales</taxon>
        <taxon>Geomicrobium</taxon>
    </lineage>
</organism>
<evidence type="ECO:0000313" key="11">
    <source>
        <dbReference type="Proteomes" id="UP000741863"/>
    </source>
</evidence>
<comment type="similarity">
    <text evidence="1 8">Belongs to the cytidylate kinase family. Type 1 subfamily.</text>
</comment>
<dbReference type="InterPro" id="IPR011994">
    <property type="entry name" value="Cytidylate_kinase_dom"/>
</dbReference>
<evidence type="ECO:0000259" key="9">
    <source>
        <dbReference type="Pfam" id="PF02224"/>
    </source>
</evidence>
<dbReference type="Pfam" id="PF02224">
    <property type="entry name" value="Cytidylate_kin"/>
    <property type="match status" value="1"/>
</dbReference>
<dbReference type="EMBL" id="JAFBEC010000007">
    <property type="protein sequence ID" value="MBM7633549.1"/>
    <property type="molecule type" value="Genomic_DNA"/>
</dbReference>
<dbReference type="InterPro" id="IPR027417">
    <property type="entry name" value="P-loop_NTPase"/>
</dbReference>
<name>A0ABS2PDP8_9BACL</name>